<evidence type="ECO:0000313" key="3">
    <source>
        <dbReference type="EMBL" id="GII24935.1"/>
    </source>
</evidence>
<dbReference type="GO" id="GO:0006235">
    <property type="term" value="P:dTTP biosynthetic process"/>
    <property type="evidence" value="ECO:0007669"/>
    <property type="project" value="TreeGrafter"/>
</dbReference>
<dbReference type="PANTHER" id="PTHR10344:SF1">
    <property type="entry name" value="THYMIDYLATE KINASE"/>
    <property type="match status" value="1"/>
</dbReference>
<dbReference type="GO" id="GO:0006233">
    <property type="term" value="P:dTDP biosynthetic process"/>
    <property type="evidence" value="ECO:0007669"/>
    <property type="project" value="TreeGrafter"/>
</dbReference>
<evidence type="ECO:0000256" key="1">
    <source>
        <dbReference type="ARBA" id="ARBA00009776"/>
    </source>
</evidence>
<sequence length="208" mass="22819">MAHPVIVALVGIDGSGKTTQAKMLAEWLTTCGVAASHFANPGGRMFFGRLAQRLGRADAVDLLGRRGFLAVEALLRWLNIFRAVVSSRLSRRVAVMDRYSFCQYAMIRVRAHRGERFARALYSVFPRPDLVCFLAVTPAEAQRRIERRGTDWESLSYLSASDAALRSLPEFASFTVVDADEPSHRVQAALRKAVGARLALTPAGGNQG</sequence>
<dbReference type="EMBL" id="BOON01000043">
    <property type="protein sequence ID" value="GII24935.1"/>
    <property type="molecule type" value="Genomic_DNA"/>
</dbReference>
<dbReference type="Pfam" id="PF02223">
    <property type="entry name" value="Thymidylate_kin"/>
    <property type="match status" value="1"/>
</dbReference>
<dbReference type="AlphaFoldDB" id="A0A8J3X1Z2"/>
<dbReference type="PANTHER" id="PTHR10344">
    <property type="entry name" value="THYMIDYLATE KINASE"/>
    <property type="match status" value="1"/>
</dbReference>
<keyword evidence="3" id="KW-0418">Kinase</keyword>
<feature type="domain" description="Thymidylate kinase-like" evidence="2">
    <location>
        <begin position="11"/>
        <end position="188"/>
    </location>
</feature>
<organism evidence="3 4">
    <name type="scientific">Planosporangium mesophilum</name>
    <dbReference type="NCBI Taxonomy" id="689768"/>
    <lineage>
        <taxon>Bacteria</taxon>
        <taxon>Bacillati</taxon>
        <taxon>Actinomycetota</taxon>
        <taxon>Actinomycetes</taxon>
        <taxon>Micromonosporales</taxon>
        <taxon>Micromonosporaceae</taxon>
        <taxon>Planosporangium</taxon>
    </lineage>
</organism>
<dbReference type="RefSeq" id="WP_168113747.1">
    <property type="nucleotide sequence ID" value="NZ_BOON01000043.1"/>
</dbReference>
<comment type="similarity">
    <text evidence="1">Belongs to the thymidylate kinase family.</text>
</comment>
<dbReference type="SUPFAM" id="SSF52540">
    <property type="entry name" value="P-loop containing nucleoside triphosphate hydrolases"/>
    <property type="match status" value="1"/>
</dbReference>
<protein>
    <submittedName>
        <fullName evidence="3">Thymidylate kinase</fullName>
    </submittedName>
</protein>
<gene>
    <name evidence="3" type="ORF">Pme01_45320</name>
</gene>
<keyword evidence="4" id="KW-1185">Reference proteome</keyword>
<keyword evidence="3" id="KW-0808">Transferase</keyword>
<dbReference type="GO" id="GO:0006227">
    <property type="term" value="P:dUDP biosynthetic process"/>
    <property type="evidence" value="ECO:0007669"/>
    <property type="project" value="TreeGrafter"/>
</dbReference>
<dbReference type="Proteomes" id="UP000599074">
    <property type="component" value="Unassembled WGS sequence"/>
</dbReference>
<dbReference type="GO" id="GO:0004798">
    <property type="term" value="F:dTMP kinase activity"/>
    <property type="evidence" value="ECO:0007669"/>
    <property type="project" value="TreeGrafter"/>
</dbReference>
<dbReference type="InterPro" id="IPR027417">
    <property type="entry name" value="P-loop_NTPase"/>
</dbReference>
<reference evidence="3" key="1">
    <citation type="submission" date="2021-01" db="EMBL/GenBank/DDBJ databases">
        <title>Whole genome shotgun sequence of Planosporangium mesophilum NBRC 109066.</title>
        <authorList>
            <person name="Komaki H."/>
            <person name="Tamura T."/>
        </authorList>
    </citation>
    <scope>NUCLEOTIDE SEQUENCE</scope>
    <source>
        <strain evidence="3">NBRC 109066</strain>
    </source>
</reference>
<evidence type="ECO:0000313" key="4">
    <source>
        <dbReference type="Proteomes" id="UP000599074"/>
    </source>
</evidence>
<name>A0A8J3X1Z2_9ACTN</name>
<comment type="caution">
    <text evidence="3">The sequence shown here is derived from an EMBL/GenBank/DDBJ whole genome shotgun (WGS) entry which is preliminary data.</text>
</comment>
<dbReference type="Gene3D" id="3.40.50.300">
    <property type="entry name" value="P-loop containing nucleotide triphosphate hydrolases"/>
    <property type="match status" value="1"/>
</dbReference>
<proteinExistence type="inferred from homology"/>
<evidence type="ECO:0000259" key="2">
    <source>
        <dbReference type="Pfam" id="PF02223"/>
    </source>
</evidence>
<accession>A0A8J3X1Z2</accession>
<dbReference type="InterPro" id="IPR039430">
    <property type="entry name" value="Thymidylate_kin-like_dom"/>
</dbReference>
<dbReference type="GO" id="GO:0005737">
    <property type="term" value="C:cytoplasm"/>
    <property type="evidence" value="ECO:0007669"/>
    <property type="project" value="TreeGrafter"/>
</dbReference>